<gene>
    <name evidence="2" type="ORF">METZ01_LOCUS435232</name>
</gene>
<dbReference type="AlphaFoldDB" id="A0A382YIQ6"/>
<organism evidence="2">
    <name type="scientific">marine metagenome</name>
    <dbReference type="NCBI Taxonomy" id="408172"/>
    <lineage>
        <taxon>unclassified sequences</taxon>
        <taxon>metagenomes</taxon>
        <taxon>ecological metagenomes</taxon>
    </lineage>
</organism>
<dbReference type="InterPro" id="IPR050789">
    <property type="entry name" value="Diverse_Enzym_Activities"/>
</dbReference>
<sequence length="263" mass="28943">GLDLSDFDDGIDEAHRIVSALVYDGTLYVRGCDTDLGPLPFCGEHRFGIWSVTKSTGNGLAMLRLAQKYGPEVFDERIADHLEVTASHDGWEQTTFGQALNMTTGVGEGSTNITPNNPNDGYLVGYDSWYTAMSRDARISEVFKAPDHPWGPGEVMRYRDQDAFVLGAAMDAYLKSREGPEADMWRFLMEEVYAPIGIQHAPTNRLLEADGRLSLPQMSQGSYPTLDDLARIGQLLHNGGRSTGQQILHEGKLAEALYRSPGS</sequence>
<dbReference type="Pfam" id="PF00144">
    <property type="entry name" value="Beta-lactamase"/>
    <property type="match status" value="1"/>
</dbReference>
<evidence type="ECO:0000313" key="2">
    <source>
        <dbReference type="EMBL" id="SVD82378.1"/>
    </source>
</evidence>
<dbReference type="EMBL" id="UINC01175653">
    <property type="protein sequence ID" value="SVD82378.1"/>
    <property type="molecule type" value="Genomic_DNA"/>
</dbReference>
<dbReference type="SUPFAM" id="SSF56601">
    <property type="entry name" value="beta-lactamase/transpeptidase-like"/>
    <property type="match status" value="1"/>
</dbReference>
<dbReference type="PANTHER" id="PTHR43283">
    <property type="entry name" value="BETA-LACTAMASE-RELATED"/>
    <property type="match status" value="1"/>
</dbReference>
<evidence type="ECO:0000259" key="1">
    <source>
        <dbReference type="Pfam" id="PF00144"/>
    </source>
</evidence>
<dbReference type="Gene3D" id="3.40.710.10">
    <property type="entry name" value="DD-peptidase/beta-lactamase superfamily"/>
    <property type="match status" value="1"/>
</dbReference>
<name>A0A382YIQ6_9ZZZZ</name>
<feature type="non-terminal residue" evidence="2">
    <location>
        <position position="1"/>
    </location>
</feature>
<protein>
    <recommendedName>
        <fullName evidence="1">Beta-lactamase-related domain-containing protein</fullName>
    </recommendedName>
</protein>
<proteinExistence type="predicted"/>
<dbReference type="PANTHER" id="PTHR43283:SF7">
    <property type="entry name" value="BETA-LACTAMASE-RELATED DOMAIN-CONTAINING PROTEIN"/>
    <property type="match status" value="1"/>
</dbReference>
<feature type="non-terminal residue" evidence="2">
    <location>
        <position position="263"/>
    </location>
</feature>
<accession>A0A382YIQ6</accession>
<reference evidence="2" key="1">
    <citation type="submission" date="2018-05" db="EMBL/GenBank/DDBJ databases">
        <authorList>
            <person name="Lanie J.A."/>
            <person name="Ng W.-L."/>
            <person name="Kazmierczak K.M."/>
            <person name="Andrzejewski T.M."/>
            <person name="Davidsen T.M."/>
            <person name="Wayne K.J."/>
            <person name="Tettelin H."/>
            <person name="Glass J.I."/>
            <person name="Rusch D."/>
            <person name="Podicherti R."/>
            <person name="Tsui H.-C.T."/>
            <person name="Winkler M.E."/>
        </authorList>
    </citation>
    <scope>NUCLEOTIDE SEQUENCE</scope>
</reference>
<feature type="domain" description="Beta-lactamase-related" evidence="1">
    <location>
        <begin position="40"/>
        <end position="244"/>
    </location>
</feature>
<dbReference type="InterPro" id="IPR012338">
    <property type="entry name" value="Beta-lactam/transpept-like"/>
</dbReference>
<dbReference type="InterPro" id="IPR001466">
    <property type="entry name" value="Beta-lactam-related"/>
</dbReference>